<evidence type="ECO:0000256" key="3">
    <source>
        <dbReference type="ARBA" id="ARBA00023125"/>
    </source>
</evidence>
<keyword evidence="2" id="KW-0805">Transcription regulation</keyword>
<dbReference type="Pfam" id="PF03466">
    <property type="entry name" value="LysR_substrate"/>
    <property type="match status" value="1"/>
</dbReference>
<proteinExistence type="inferred from homology"/>
<dbReference type="Gene3D" id="3.40.190.290">
    <property type="match status" value="1"/>
</dbReference>
<sequence>MDDKQLYSLLKIVECGSFSKAEEVLFLSKQALKKQIDSLEDEVGFPLTIRTHQGIALTKAGEEFCRGIRRVLAELNSVTQHCKEIAFNDQVIRIANPYHPRLLLEDAFDEFARRFPHVKQNILLQTTEHLVEDILSDRADLAECTYHQKFEVPGVACTKLFPIPYKCLLSAHHPLADRHMILQSELSGFQVYVRQVDAALISQLTENCSDIKLNYMNRNNINDIINICYNNGIFISKAYYINAMQPLITVPIETDIVPMAAVLHRESPNWVVQEFIKVIRSLHPYDDSQDNT</sequence>
<dbReference type="InterPro" id="IPR005119">
    <property type="entry name" value="LysR_subst-bd"/>
</dbReference>
<keyword evidence="3" id="KW-0238">DNA-binding</keyword>
<dbReference type="Gene3D" id="1.10.10.10">
    <property type="entry name" value="Winged helix-like DNA-binding domain superfamily/Winged helix DNA-binding domain"/>
    <property type="match status" value="1"/>
</dbReference>
<gene>
    <name evidence="6" type="primary">cynR_11</name>
    <name evidence="6" type="ORF">CBLFYP116_04114</name>
</gene>
<dbReference type="RefSeq" id="WP_024726174.1">
    <property type="nucleotide sequence ID" value="NZ_CACRTF010000017.1"/>
</dbReference>
<name>A0A6N2WXT1_9FIRM</name>
<evidence type="ECO:0000256" key="2">
    <source>
        <dbReference type="ARBA" id="ARBA00023015"/>
    </source>
</evidence>
<evidence type="ECO:0000259" key="5">
    <source>
        <dbReference type="PROSITE" id="PS50931"/>
    </source>
</evidence>
<dbReference type="SUPFAM" id="SSF46785">
    <property type="entry name" value="Winged helix' DNA-binding domain"/>
    <property type="match status" value="1"/>
</dbReference>
<organism evidence="6">
    <name type="scientific">Enterocloster bolteae</name>
    <dbReference type="NCBI Taxonomy" id="208479"/>
    <lineage>
        <taxon>Bacteria</taxon>
        <taxon>Bacillati</taxon>
        <taxon>Bacillota</taxon>
        <taxon>Clostridia</taxon>
        <taxon>Lachnospirales</taxon>
        <taxon>Lachnospiraceae</taxon>
        <taxon>Enterocloster</taxon>
    </lineage>
</organism>
<dbReference type="GO" id="GO:0003677">
    <property type="term" value="F:DNA binding"/>
    <property type="evidence" value="ECO:0007669"/>
    <property type="project" value="UniProtKB-KW"/>
</dbReference>
<protein>
    <submittedName>
        <fullName evidence="6">HTH-type transcriptional regulator CynR</fullName>
    </submittedName>
</protein>
<dbReference type="GO" id="GO:0003700">
    <property type="term" value="F:DNA-binding transcription factor activity"/>
    <property type="evidence" value="ECO:0007669"/>
    <property type="project" value="InterPro"/>
</dbReference>
<dbReference type="PANTHER" id="PTHR30346:SF28">
    <property type="entry name" value="HTH-TYPE TRANSCRIPTIONAL REGULATOR CYNR"/>
    <property type="match status" value="1"/>
</dbReference>
<dbReference type="GO" id="GO:0032993">
    <property type="term" value="C:protein-DNA complex"/>
    <property type="evidence" value="ECO:0007669"/>
    <property type="project" value="TreeGrafter"/>
</dbReference>
<feature type="domain" description="HTH lysR-type" evidence="5">
    <location>
        <begin position="1"/>
        <end position="58"/>
    </location>
</feature>
<dbReference type="AlphaFoldDB" id="A0A6N2WXT1"/>
<dbReference type="InterPro" id="IPR036390">
    <property type="entry name" value="WH_DNA-bd_sf"/>
</dbReference>
<evidence type="ECO:0000256" key="1">
    <source>
        <dbReference type="ARBA" id="ARBA00009437"/>
    </source>
</evidence>
<dbReference type="PANTHER" id="PTHR30346">
    <property type="entry name" value="TRANSCRIPTIONAL DUAL REGULATOR HCAR-RELATED"/>
    <property type="match status" value="1"/>
</dbReference>
<accession>A0A6N2WXT1</accession>
<dbReference type="EMBL" id="CACRTF010000017">
    <property type="protein sequence ID" value="VYT46581.1"/>
    <property type="molecule type" value="Genomic_DNA"/>
</dbReference>
<keyword evidence="4" id="KW-0804">Transcription</keyword>
<comment type="similarity">
    <text evidence="1">Belongs to the LysR transcriptional regulatory family.</text>
</comment>
<dbReference type="Pfam" id="PF00126">
    <property type="entry name" value="HTH_1"/>
    <property type="match status" value="1"/>
</dbReference>
<evidence type="ECO:0000256" key="4">
    <source>
        <dbReference type="ARBA" id="ARBA00023163"/>
    </source>
</evidence>
<dbReference type="SUPFAM" id="SSF53850">
    <property type="entry name" value="Periplasmic binding protein-like II"/>
    <property type="match status" value="1"/>
</dbReference>
<reference evidence="6" key="1">
    <citation type="submission" date="2019-11" db="EMBL/GenBank/DDBJ databases">
        <authorList>
            <person name="Feng L."/>
        </authorList>
    </citation>
    <scope>NUCLEOTIDE SEQUENCE</scope>
    <source>
        <strain evidence="6">CbolteaeLFYP116</strain>
    </source>
</reference>
<dbReference type="InterPro" id="IPR000847">
    <property type="entry name" value="LysR_HTH_N"/>
</dbReference>
<dbReference type="InterPro" id="IPR036388">
    <property type="entry name" value="WH-like_DNA-bd_sf"/>
</dbReference>
<evidence type="ECO:0000313" key="6">
    <source>
        <dbReference type="EMBL" id="VYT46581.1"/>
    </source>
</evidence>
<dbReference type="PROSITE" id="PS50931">
    <property type="entry name" value="HTH_LYSR"/>
    <property type="match status" value="1"/>
</dbReference>